<accession>A0ABS8C9X9</accession>
<dbReference type="InterPro" id="IPR029001">
    <property type="entry name" value="ITPase-like_fam"/>
</dbReference>
<organism evidence="5 6">
    <name type="scientific">Mesopusillimonas faecipullorum</name>
    <dbReference type="NCBI Taxonomy" id="2755040"/>
    <lineage>
        <taxon>Bacteria</taxon>
        <taxon>Pseudomonadati</taxon>
        <taxon>Pseudomonadota</taxon>
        <taxon>Betaproteobacteria</taxon>
        <taxon>Burkholderiales</taxon>
        <taxon>Alcaligenaceae</taxon>
        <taxon>Mesopusillimonas</taxon>
    </lineage>
</organism>
<evidence type="ECO:0000256" key="1">
    <source>
        <dbReference type="ARBA" id="ARBA00001968"/>
    </source>
</evidence>
<dbReference type="PIRSF" id="PIRSF006305">
    <property type="entry name" value="Maf"/>
    <property type="match status" value="1"/>
</dbReference>
<reference evidence="5 6" key="1">
    <citation type="submission" date="2020-07" db="EMBL/GenBank/DDBJ databases">
        <title>Pusillimonas sp. nov., isolated from poultry manure in Taiwan.</title>
        <authorList>
            <person name="Lin S.-Y."/>
            <person name="Tang Y.-S."/>
            <person name="Young C.-C."/>
        </authorList>
    </citation>
    <scope>NUCLEOTIDE SEQUENCE [LARGE SCALE GENOMIC DNA]</scope>
    <source>
        <strain evidence="5 6">CC-YST705</strain>
    </source>
</reference>
<evidence type="ECO:0000313" key="5">
    <source>
        <dbReference type="EMBL" id="MCB5362849.1"/>
    </source>
</evidence>
<protein>
    <recommendedName>
        <fullName evidence="4">dTTP/UTP pyrophosphatase</fullName>
        <shortName evidence="4">dTTPase/UTPase</shortName>
        <ecNumber evidence="4">3.6.1.9</ecNumber>
    </recommendedName>
    <alternativeName>
        <fullName evidence="4">Nucleoside triphosphate pyrophosphatase</fullName>
    </alternativeName>
    <alternativeName>
        <fullName evidence="4">Nucleotide pyrophosphatase</fullName>
        <shortName evidence="4">Nucleotide PPase</shortName>
    </alternativeName>
</protein>
<evidence type="ECO:0000313" key="6">
    <source>
        <dbReference type="Proteomes" id="UP000776983"/>
    </source>
</evidence>
<evidence type="ECO:0000256" key="2">
    <source>
        <dbReference type="ARBA" id="ARBA00022801"/>
    </source>
</evidence>
<comment type="catalytic activity">
    <reaction evidence="4">
        <text>UTP + H2O = UMP + diphosphate + H(+)</text>
        <dbReference type="Rhea" id="RHEA:29395"/>
        <dbReference type="ChEBI" id="CHEBI:15377"/>
        <dbReference type="ChEBI" id="CHEBI:15378"/>
        <dbReference type="ChEBI" id="CHEBI:33019"/>
        <dbReference type="ChEBI" id="CHEBI:46398"/>
        <dbReference type="ChEBI" id="CHEBI:57865"/>
        <dbReference type="EC" id="3.6.1.9"/>
    </reaction>
</comment>
<feature type="site" description="Important for substrate specificity" evidence="4">
    <location>
        <position position="170"/>
    </location>
</feature>
<keyword evidence="3 4" id="KW-0546">Nucleotide metabolism</keyword>
<dbReference type="NCBIfam" id="TIGR00172">
    <property type="entry name" value="maf"/>
    <property type="match status" value="1"/>
</dbReference>
<comment type="cofactor">
    <cofactor evidence="1 4">
        <name>a divalent metal cation</name>
        <dbReference type="ChEBI" id="CHEBI:60240"/>
    </cofactor>
</comment>
<feature type="active site" description="Proton acceptor" evidence="4">
    <location>
        <position position="87"/>
    </location>
</feature>
<dbReference type="SUPFAM" id="SSF52972">
    <property type="entry name" value="ITPase-like"/>
    <property type="match status" value="1"/>
</dbReference>
<dbReference type="PANTHER" id="PTHR43213">
    <property type="entry name" value="BIFUNCTIONAL DTTP/UTP PYROPHOSPHATASE/METHYLTRANSFERASE PROTEIN-RELATED"/>
    <property type="match status" value="1"/>
</dbReference>
<dbReference type="EC" id="3.6.1.9" evidence="4"/>
<feature type="site" description="Important for substrate specificity" evidence="4">
    <location>
        <position position="88"/>
    </location>
</feature>
<comment type="catalytic activity">
    <reaction evidence="4">
        <text>dTTP + H2O = dTMP + diphosphate + H(+)</text>
        <dbReference type="Rhea" id="RHEA:28534"/>
        <dbReference type="ChEBI" id="CHEBI:15377"/>
        <dbReference type="ChEBI" id="CHEBI:15378"/>
        <dbReference type="ChEBI" id="CHEBI:33019"/>
        <dbReference type="ChEBI" id="CHEBI:37568"/>
        <dbReference type="ChEBI" id="CHEBI:63528"/>
        <dbReference type="EC" id="3.6.1.9"/>
    </reaction>
</comment>
<keyword evidence="2 4" id="KW-0378">Hydrolase</keyword>
<name>A0ABS8C9X9_9BURK</name>
<dbReference type="RefSeq" id="WP_226953099.1">
    <property type="nucleotide sequence ID" value="NZ_JACDXW010000002.1"/>
</dbReference>
<dbReference type="PANTHER" id="PTHR43213:SF5">
    <property type="entry name" value="BIFUNCTIONAL DTTP_UTP PYROPHOSPHATASE_METHYLTRANSFERASE PROTEIN-RELATED"/>
    <property type="match status" value="1"/>
</dbReference>
<keyword evidence="4" id="KW-0963">Cytoplasm</keyword>
<dbReference type="EMBL" id="JACDXW010000002">
    <property type="protein sequence ID" value="MCB5362849.1"/>
    <property type="molecule type" value="Genomic_DNA"/>
</dbReference>
<comment type="function">
    <text evidence="4">Nucleoside triphosphate pyrophosphatase that hydrolyzes dTTP and UTP. May have a dual role in cell division arrest and in preventing the incorporation of modified nucleotides into cellular nucleic acids.</text>
</comment>
<dbReference type="CDD" id="cd00555">
    <property type="entry name" value="Maf"/>
    <property type="match status" value="1"/>
</dbReference>
<dbReference type="Gene3D" id="3.90.950.10">
    <property type="match status" value="1"/>
</dbReference>
<dbReference type="HAMAP" id="MF_00528">
    <property type="entry name" value="Maf"/>
    <property type="match status" value="1"/>
</dbReference>
<dbReference type="Proteomes" id="UP000776983">
    <property type="component" value="Unassembled WGS sequence"/>
</dbReference>
<gene>
    <name evidence="5" type="primary">maf</name>
    <name evidence="5" type="ORF">H0484_03645</name>
</gene>
<keyword evidence="6" id="KW-1185">Reference proteome</keyword>
<feature type="site" description="Important for substrate specificity" evidence="4">
    <location>
        <position position="19"/>
    </location>
</feature>
<dbReference type="InterPro" id="IPR003697">
    <property type="entry name" value="Maf-like"/>
</dbReference>
<evidence type="ECO:0000256" key="3">
    <source>
        <dbReference type="ARBA" id="ARBA00023080"/>
    </source>
</evidence>
<proteinExistence type="inferred from homology"/>
<dbReference type="Pfam" id="PF02545">
    <property type="entry name" value="Maf"/>
    <property type="match status" value="1"/>
</dbReference>
<evidence type="ECO:0000256" key="4">
    <source>
        <dbReference type="HAMAP-Rule" id="MF_00528"/>
    </source>
</evidence>
<comment type="caution">
    <text evidence="5">The sequence shown here is derived from an EMBL/GenBank/DDBJ whole genome shotgun (WGS) entry which is preliminary data.</text>
</comment>
<comment type="similarity">
    <text evidence="4">Belongs to the Maf family. YhdE subfamily.</text>
</comment>
<sequence length="213" mass="23234">MGTSISHPNKLWLASASPRRRELLDQMQVRHEVLRVPSPPGEDEPRLAGESPIDYVCRTAYDKAQRARQWLETHEAQSSGQPILAADTTVALGDEIFGKPNDAEQAALFLRRLSGTTHQVLSAVVIDVGAKRLHALSISEVSFAHLKDEEIVDYCRTGEPMGKAGAYAIQGRAALFVSHIAGSHSGIMGLPIRETYALIEQAGLSTLMPWRAS</sequence>
<comment type="subcellular location">
    <subcellularLocation>
        <location evidence="4">Cytoplasm</location>
    </subcellularLocation>
</comment>
<comment type="caution">
    <text evidence="4">Lacks conserved residue(s) required for the propagation of feature annotation.</text>
</comment>